<feature type="domain" description="Type IV secretion system coupling protein TraD DNA-binding" evidence="8">
    <location>
        <begin position="178"/>
        <end position="562"/>
    </location>
</feature>
<feature type="transmembrane region" description="Helical" evidence="7">
    <location>
        <begin position="32"/>
        <end position="54"/>
    </location>
</feature>
<feature type="compositionally biased region" description="Acidic residues" evidence="6">
    <location>
        <begin position="608"/>
        <end position="618"/>
    </location>
</feature>
<dbReference type="InterPro" id="IPR051539">
    <property type="entry name" value="T4SS-coupling_protein"/>
</dbReference>
<evidence type="ECO:0000256" key="2">
    <source>
        <dbReference type="ARBA" id="ARBA00022475"/>
    </source>
</evidence>
<evidence type="ECO:0000256" key="1">
    <source>
        <dbReference type="ARBA" id="ARBA00004651"/>
    </source>
</evidence>
<comment type="subcellular location">
    <subcellularLocation>
        <location evidence="1">Cell membrane</location>
        <topology evidence="1">Multi-pass membrane protein</topology>
    </subcellularLocation>
</comment>
<reference evidence="9" key="1">
    <citation type="submission" date="2019-12" db="EMBL/GenBank/DDBJ databases">
        <title>Comparative genomics gives insights into the taxonomy of the Azoarcus-Aromatoleum group and reveals separate origins of nif in the plant-associated Azoarcus and non-plant-associated Aromatoleum sub-groups.</title>
        <authorList>
            <person name="Lafos M."/>
            <person name="Maluk M."/>
            <person name="Batista M."/>
            <person name="Junghare M."/>
            <person name="Carmona M."/>
            <person name="Faoro H."/>
            <person name="Cruz L.M."/>
            <person name="Battistoni F."/>
            <person name="De Souza E."/>
            <person name="Pedrosa F."/>
            <person name="Chen W.-M."/>
            <person name="Poole P.S."/>
            <person name="Dixon R.A."/>
            <person name="James E.K."/>
        </authorList>
    </citation>
    <scope>NUCLEOTIDE SEQUENCE</scope>
    <source>
        <strain evidence="9">NSC3</strain>
    </source>
</reference>
<name>A0A972JAL1_9RHOO</name>
<evidence type="ECO:0000313" key="10">
    <source>
        <dbReference type="Proteomes" id="UP000599523"/>
    </source>
</evidence>
<feature type="transmembrane region" description="Helical" evidence="7">
    <location>
        <begin position="123"/>
        <end position="145"/>
    </location>
</feature>
<dbReference type="GO" id="GO:0005886">
    <property type="term" value="C:plasma membrane"/>
    <property type="evidence" value="ECO:0007669"/>
    <property type="project" value="UniProtKB-SubCell"/>
</dbReference>
<dbReference type="InterPro" id="IPR027417">
    <property type="entry name" value="P-loop_NTPase"/>
</dbReference>
<protein>
    <submittedName>
        <fullName evidence="9">Type IV secretion system DNA-binding domain-containing protein</fullName>
    </submittedName>
</protein>
<evidence type="ECO:0000256" key="5">
    <source>
        <dbReference type="ARBA" id="ARBA00023136"/>
    </source>
</evidence>
<dbReference type="PANTHER" id="PTHR37937:SF1">
    <property type="entry name" value="CONJUGATIVE TRANSFER: DNA TRANSPORT"/>
    <property type="match status" value="1"/>
</dbReference>
<dbReference type="GO" id="GO:0003677">
    <property type="term" value="F:DNA binding"/>
    <property type="evidence" value="ECO:0007669"/>
    <property type="project" value="UniProtKB-KW"/>
</dbReference>
<sequence length="645" mass="70484">MAGAIHDRSFPVGVPSARGGNGMNLIGRERQLFIRVVLVGISAALVAVYLHFAWPNQRACAAGSKQACAVLAVQSNLHLFSPTASRTAWFQFMWTDGQRHRAPAVAVWEGLVETAMPEIWKHVVVSLGILFFGIAAGYVIPSVLLRHGERGKKHKRGARIVPAKSLARATKKQELGGLTIGNVPIPREIEPLSFRFAGSPGSGKSQGINRLVYQFRRRGDPAVVADAGGELMSQLSLKKDCLLNPFDQRSAQWSPFAEIHSAADTIRIVKSLIPDAEGDRGAWHQYAQQVLQVTIDRLRQTGRATNGWLTYFCCAAPNDEWAELVQNSPASRWFEPANERAFGSIAGVISSHITPLSYLSPDASKESFSITKWVSTARQTGSVLWLPYRADSRAAVSTLIACWVDIATTAVMSMGSDRARRMFLVVDELAALGKINSLPDALAQGRKFGLVGVAGYQTEAQLRETYGRETCKTLLACLQNKIVLSTADFESAEALAKDLGEAEVAREEHSSSGKIGDAASHTRREQRTIEKVVLASEIQALKPLHGYVKLAGEFPVARIELEPISFPRRGHAFIPVTSLIAEIGRPDEPVDTPTPDQVAPDPTPTVPEIEDGDEDQIDDLSLLQSLNDEMQGEHFENHDKQESHE</sequence>
<dbReference type="CDD" id="cd01127">
    <property type="entry name" value="TrwB_TraG_TraD_VirD4"/>
    <property type="match status" value="1"/>
</dbReference>
<evidence type="ECO:0000256" key="3">
    <source>
        <dbReference type="ARBA" id="ARBA00022692"/>
    </source>
</evidence>
<dbReference type="AlphaFoldDB" id="A0A972JAL1"/>
<dbReference type="SUPFAM" id="SSF52540">
    <property type="entry name" value="P-loop containing nucleoside triphosphate hydrolases"/>
    <property type="match status" value="1"/>
</dbReference>
<feature type="compositionally biased region" description="Basic and acidic residues" evidence="6">
    <location>
        <begin position="631"/>
        <end position="645"/>
    </location>
</feature>
<keyword evidence="5 7" id="KW-0472">Membrane</keyword>
<feature type="region of interest" description="Disordered" evidence="6">
    <location>
        <begin position="585"/>
        <end position="645"/>
    </location>
</feature>
<organism evidence="9 10">
    <name type="scientific">Azoarcus taiwanensis</name>
    <dbReference type="NCBI Taxonomy" id="666964"/>
    <lineage>
        <taxon>Bacteria</taxon>
        <taxon>Pseudomonadati</taxon>
        <taxon>Pseudomonadota</taxon>
        <taxon>Betaproteobacteria</taxon>
        <taxon>Rhodocyclales</taxon>
        <taxon>Zoogloeaceae</taxon>
        <taxon>Azoarcus</taxon>
    </lineage>
</organism>
<evidence type="ECO:0000313" key="9">
    <source>
        <dbReference type="EMBL" id="NMG04105.1"/>
    </source>
</evidence>
<dbReference type="PANTHER" id="PTHR37937">
    <property type="entry name" value="CONJUGATIVE TRANSFER: DNA TRANSPORT"/>
    <property type="match status" value="1"/>
</dbReference>
<dbReference type="Gene3D" id="3.40.50.300">
    <property type="entry name" value="P-loop containing nucleotide triphosphate hydrolases"/>
    <property type="match status" value="2"/>
</dbReference>
<comment type="caution">
    <text evidence="9">The sequence shown here is derived from an EMBL/GenBank/DDBJ whole genome shotgun (WGS) entry which is preliminary data.</text>
</comment>
<keyword evidence="3 7" id="KW-0812">Transmembrane</keyword>
<accession>A0A972JAL1</accession>
<feature type="non-terminal residue" evidence="9">
    <location>
        <position position="645"/>
    </location>
</feature>
<keyword evidence="10" id="KW-1185">Reference proteome</keyword>
<evidence type="ECO:0000259" key="8">
    <source>
        <dbReference type="Pfam" id="PF10412"/>
    </source>
</evidence>
<evidence type="ECO:0000256" key="7">
    <source>
        <dbReference type="SAM" id="Phobius"/>
    </source>
</evidence>
<keyword evidence="2" id="KW-1003">Cell membrane</keyword>
<dbReference type="EMBL" id="WTVM01000095">
    <property type="protein sequence ID" value="NMG04105.1"/>
    <property type="molecule type" value="Genomic_DNA"/>
</dbReference>
<dbReference type="Proteomes" id="UP000599523">
    <property type="component" value="Unassembled WGS sequence"/>
</dbReference>
<keyword evidence="4 7" id="KW-1133">Transmembrane helix</keyword>
<dbReference type="Pfam" id="PF10412">
    <property type="entry name" value="TrwB_AAD_bind"/>
    <property type="match status" value="1"/>
</dbReference>
<proteinExistence type="predicted"/>
<evidence type="ECO:0000256" key="6">
    <source>
        <dbReference type="SAM" id="MobiDB-lite"/>
    </source>
</evidence>
<keyword evidence="9" id="KW-0238">DNA-binding</keyword>
<gene>
    <name evidence="9" type="ORF">GPA21_14190</name>
</gene>
<feature type="compositionally biased region" description="Low complexity" evidence="6">
    <location>
        <begin position="619"/>
        <end position="629"/>
    </location>
</feature>
<dbReference type="InterPro" id="IPR019476">
    <property type="entry name" value="T4SS_TraD_DNA-bd"/>
</dbReference>
<evidence type="ECO:0000256" key="4">
    <source>
        <dbReference type="ARBA" id="ARBA00022989"/>
    </source>
</evidence>